<organism evidence="2 3">
    <name type="scientific">Deinococcus metalli</name>
    <dbReference type="NCBI Taxonomy" id="1141878"/>
    <lineage>
        <taxon>Bacteria</taxon>
        <taxon>Thermotogati</taxon>
        <taxon>Deinococcota</taxon>
        <taxon>Deinococci</taxon>
        <taxon>Deinococcales</taxon>
        <taxon>Deinococcaceae</taxon>
        <taxon>Deinococcus</taxon>
    </lineage>
</organism>
<dbReference type="Proteomes" id="UP000539473">
    <property type="component" value="Unassembled WGS sequence"/>
</dbReference>
<protein>
    <submittedName>
        <fullName evidence="2">Uncharacterized protein</fullName>
    </submittedName>
</protein>
<dbReference type="EMBL" id="JACHFK010000028">
    <property type="protein sequence ID" value="MBB5379291.1"/>
    <property type="molecule type" value="Genomic_DNA"/>
</dbReference>
<accession>A0A7W8KLN5</accession>
<feature type="region of interest" description="Disordered" evidence="1">
    <location>
        <begin position="40"/>
        <end position="77"/>
    </location>
</feature>
<gene>
    <name evidence="2" type="ORF">HNQ07_004806</name>
</gene>
<feature type="compositionally biased region" description="Basic and acidic residues" evidence="1">
    <location>
        <begin position="40"/>
        <end position="52"/>
    </location>
</feature>
<reference evidence="2 3" key="1">
    <citation type="submission" date="2020-08" db="EMBL/GenBank/DDBJ databases">
        <title>Genomic Encyclopedia of Type Strains, Phase IV (KMG-IV): sequencing the most valuable type-strain genomes for metagenomic binning, comparative biology and taxonomic classification.</title>
        <authorList>
            <person name="Goeker M."/>
        </authorList>
    </citation>
    <scope>NUCLEOTIDE SEQUENCE [LARGE SCALE GENOMIC DNA]</scope>
    <source>
        <strain evidence="2 3">DSM 27521</strain>
    </source>
</reference>
<evidence type="ECO:0000256" key="1">
    <source>
        <dbReference type="SAM" id="MobiDB-lite"/>
    </source>
</evidence>
<evidence type="ECO:0000313" key="2">
    <source>
        <dbReference type="EMBL" id="MBB5379291.1"/>
    </source>
</evidence>
<evidence type="ECO:0000313" key="3">
    <source>
        <dbReference type="Proteomes" id="UP000539473"/>
    </source>
</evidence>
<name>A0A7W8KLN5_9DEIO</name>
<dbReference type="RefSeq" id="WP_184116490.1">
    <property type="nucleotide sequence ID" value="NZ_JACHFK010000028.1"/>
</dbReference>
<sequence>MTQWYVRHGPYGDREALTADTRDDAARQWSLACGFRQPPVHEGRGTYRHEGTHTGPGEPAPTFRVYPPRSTEGRGKDELTWVVTLANRHPWGPGPCGN</sequence>
<dbReference type="AlphaFoldDB" id="A0A7W8KLN5"/>
<comment type="caution">
    <text evidence="2">The sequence shown here is derived from an EMBL/GenBank/DDBJ whole genome shotgun (WGS) entry which is preliminary data.</text>
</comment>
<proteinExistence type="predicted"/>